<evidence type="ECO:0000313" key="3">
    <source>
        <dbReference type="EMBL" id="TBW37155.1"/>
    </source>
</evidence>
<feature type="region of interest" description="Disordered" evidence="1">
    <location>
        <begin position="67"/>
        <end position="145"/>
    </location>
</feature>
<dbReference type="EMBL" id="SJFN01000016">
    <property type="protein sequence ID" value="TBW37155.1"/>
    <property type="molecule type" value="Genomic_DNA"/>
</dbReference>
<dbReference type="RefSeq" id="WP_131309790.1">
    <property type="nucleotide sequence ID" value="NZ_SJFN01000016.1"/>
</dbReference>
<gene>
    <name evidence="3" type="ORF">EYW49_11835</name>
</gene>
<dbReference type="PROSITE" id="PS51257">
    <property type="entry name" value="PROKAR_LIPOPROTEIN"/>
    <property type="match status" value="1"/>
</dbReference>
<reference evidence="3 4" key="1">
    <citation type="submission" date="2019-02" db="EMBL/GenBank/DDBJ databases">
        <title>Siculibacillus lacustris gen. nov., sp. nov., a new rosette-forming bacterium isolated from a freshwater crater lake (Lake St. Ana, Romania).</title>
        <authorList>
            <person name="Felfoldi T."/>
            <person name="Marton Z."/>
            <person name="Szabo A."/>
            <person name="Mentes A."/>
            <person name="Boka K."/>
            <person name="Marialigeti K."/>
            <person name="Mathe I."/>
            <person name="Koncz M."/>
            <person name="Schumann P."/>
            <person name="Toth E."/>
        </authorList>
    </citation>
    <scope>NUCLEOTIDE SEQUENCE [LARGE SCALE GENOMIC DNA]</scope>
    <source>
        <strain evidence="3 4">SA-279</strain>
    </source>
</reference>
<keyword evidence="4" id="KW-1185">Reference proteome</keyword>
<name>A0A4Q9VND6_9HYPH</name>
<organism evidence="3 4">
    <name type="scientific">Siculibacillus lacustris</name>
    <dbReference type="NCBI Taxonomy" id="1549641"/>
    <lineage>
        <taxon>Bacteria</taxon>
        <taxon>Pseudomonadati</taxon>
        <taxon>Pseudomonadota</taxon>
        <taxon>Alphaproteobacteria</taxon>
        <taxon>Hyphomicrobiales</taxon>
        <taxon>Ancalomicrobiaceae</taxon>
        <taxon>Siculibacillus</taxon>
    </lineage>
</organism>
<feature type="compositionally biased region" description="Pro residues" evidence="1">
    <location>
        <begin position="103"/>
        <end position="112"/>
    </location>
</feature>
<protein>
    <submittedName>
        <fullName evidence="3">Uncharacterized protein</fullName>
    </submittedName>
</protein>
<dbReference type="Proteomes" id="UP000292781">
    <property type="component" value="Unassembled WGS sequence"/>
</dbReference>
<comment type="caution">
    <text evidence="3">The sequence shown here is derived from an EMBL/GenBank/DDBJ whole genome shotgun (WGS) entry which is preliminary data.</text>
</comment>
<evidence type="ECO:0000256" key="2">
    <source>
        <dbReference type="SAM" id="SignalP"/>
    </source>
</evidence>
<feature type="chain" id="PRO_5020608236" evidence="2">
    <location>
        <begin position="23"/>
        <end position="145"/>
    </location>
</feature>
<evidence type="ECO:0000256" key="1">
    <source>
        <dbReference type="SAM" id="MobiDB-lite"/>
    </source>
</evidence>
<feature type="compositionally biased region" description="Basic and acidic residues" evidence="1">
    <location>
        <begin position="86"/>
        <end position="102"/>
    </location>
</feature>
<sequence length="145" mass="16238">MRTVRVAFVLVAALGTMGLAGCETTEGDAYYASRTTYRSVPDEGYRRVIVEDDEVYAPAPVYVGRPRWDGPMYHRPRPEPQVWGPPRREPGWQPRPDRRPPFVDRPPPPPAVARPAPTFQPARPRGPAEAAPHGRRGPHGEWLAN</sequence>
<accession>A0A4Q9VND6</accession>
<proteinExistence type="predicted"/>
<feature type="signal peptide" evidence="2">
    <location>
        <begin position="1"/>
        <end position="22"/>
    </location>
</feature>
<evidence type="ECO:0000313" key="4">
    <source>
        <dbReference type="Proteomes" id="UP000292781"/>
    </source>
</evidence>
<dbReference type="AlphaFoldDB" id="A0A4Q9VND6"/>
<keyword evidence="2" id="KW-0732">Signal</keyword>
<feature type="compositionally biased region" description="Low complexity" evidence="1">
    <location>
        <begin position="113"/>
        <end position="131"/>
    </location>
</feature>